<feature type="domain" description="Bifunctional inhibitor/plant lipid transfer protein/seed storage helical" evidence="5">
    <location>
        <begin position="53"/>
        <end position="140"/>
    </location>
</feature>
<dbReference type="RefSeq" id="XP_003561291.1">
    <property type="nucleotide sequence ID" value="XM_003561243.4"/>
</dbReference>
<dbReference type="Gene3D" id="1.10.110.10">
    <property type="entry name" value="Plant lipid-transfer and hydrophobic proteins"/>
    <property type="match status" value="1"/>
</dbReference>
<dbReference type="EMBL" id="CM000880">
    <property type="protein sequence ID" value="KQK20349.1"/>
    <property type="molecule type" value="Genomic_DNA"/>
</dbReference>
<evidence type="ECO:0000256" key="4">
    <source>
        <dbReference type="SAM" id="SignalP"/>
    </source>
</evidence>
<dbReference type="GO" id="GO:0004867">
    <property type="term" value="F:serine-type endopeptidase inhibitor activity"/>
    <property type="evidence" value="ECO:0007669"/>
    <property type="project" value="InterPro"/>
</dbReference>
<evidence type="ECO:0000259" key="5">
    <source>
        <dbReference type="Pfam" id="PF00234"/>
    </source>
</evidence>
<name>I1H2M0_BRADI</name>
<keyword evidence="4" id="KW-0732">Signal</keyword>
<comment type="similarity">
    <text evidence="2">Belongs to the protease inhibitor I6 (cereal trypsin/alpha-amylase inhibitor) family.</text>
</comment>
<proteinExistence type="inferred from homology"/>
<organism evidence="6">
    <name type="scientific">Brachypodium distachyon</name>
    <name type="common">Purple false brome</name>
    <name type="synonym">Trachynia distachya</name>
    <dbReference type="NCBI Taxonomy" id="15368"/>
    <lineage>
        <taxon>Eukaryota</taxon>
        <taxon>Viridiplantae</taxon>
        <taxon>Streptophyta</taxon>
        <taxon>Embryophyta</taxon>
        <taxon>Tracheophyta</taxon>
        <taxon>Spermatophyta</taxon>
        <taxon>Magnoliopsida</taxon>
        <taxon>Liliopsida</taxon>
        <taxon>Poales</taxon>
        <taxon>Poaceae</taxon>
        <taxon>BOP clade</taxon>
        <taxon>Pooideae</taxon>
        <taxon>Stipodae</taxon>
        <taxon>Brachypodieae</taxon>
        <taxon>Brachypodium</taxon>
    </lineage>
</organism>
<evidence type="ECO:0000256" key="3">
    <source>
        <dbReference type="ARBA" id="ARBA00022525"/>
    </source>
</evidence>
<dbReference type="InterPro" id="IPR036312">
    <property type="entry name" value="Bifun_inhib/LTP/seed_sf"/>
</dbReference>
<accession>I1H2M0</accession>
<reference evidence="6 7" key="1">
    <citation type="journal article" date="2010" name="Nature">
        <title>Genome sequencing and analysis of the model grass Brachypodium distachyon.</title>
        <authorList>
            <consortium name="International Brachypodium Initiative"/>
        </authorList>
    </citation>
    <scope>NUCLEOTIDE SEQUENCE [LARGE SCALE GENOMIC DNA]</scope>
    <source>
        <strain evidence="6">Bd21</strain>
        <strain evidence="7">cv. Bd21</strain>
    </source>
</reference>
<dbReference type="Pfam" id="PF00234">
    <property type="entry name" value="Tryp_alpha_amyl"/>
    <property type="match status" value="1"/>
</dbReference>
<dbReference type="InterPro" id="IPR006105">
    <property type="entry name" value="Allergen/tryp_amyl_inhib_CS"/>
</dbReference>
<dbReference type="GO" id="GO:0005576">
    <property type="term" value="C:extracellular region"/>
    <property type="evidence" value="ECO:0007669"/>
    <property type="project" value="UniProtKB-SubCell"/>
</dbReference>
<evidence type="ECO:0000313" key="8">
    <source>
        <dbReference type="Proteomes" id="UP000008810"/>
    </source>
</evidence>
<feature type="chain" id="PRO_5014094296" description="Bifunctional inhibitor/plant lipid transfer protein/seed storage helical domain-containing protein" evidence="4">
    <location>
        <begin position="27"/>
        <end position="141"/>
    </location>
</feature>
<dbReference type="PANTHER" id="PTHR34481">
    <property type="entry name" value="TRYPSIN/FACTOR XIIA INHIBITOR-RELATED"/>
    <property type="match status" value="1"/>
</dbReference>
<sequence length="141" mass="15275">MASNQKLLFLCSAAVLLSALITAAAADGVQEDDQNGEWWCYPGKAFPHNPLGSCRTYVISRACHRGPGLPMLVKERCCRELGAVHPDRCRREALRVLMDGVVVEGGRVVEGRLGDLRGCPRQIQRGFAATLLTPGECGLRA</sequence>
<evidence type="ECO:0000313" key="7">
    <source>
        <dbReference type="EnsemblPlants" id="KQK20349"/>
    </source>
</evidence>
<dbReference type="PROSITE" id="PS00426">
    <property type="entry name" value="CEREAL_TRYP_AMYL_INH"/>
    <property type="match status" value="1"/>
</dbReference>
<dbReference type="PANTHER" id="PTHR34481:SF2">
    <property type="entry name" value="TRYPSIN_FACTOR XIIA INHIBITOR"/>
    <property type="match status" value="1"/>
</dbReference>
<dbReference type="HOGENOM" id="CLU_113497_1_1_1"/>
<keyword evidence="8" id="KW-1185">Reference proteome</keyword>
<evidence type="ECO:0000313" key="6">
    <source>
        <dbReference type="EMBL" id="KQK20349.1"/>
    </source>
</evidence>
<protein>
    <recommendedName>
        <fullName evidence="5">Bifunctional inhibitor/plant lipid transfer protein/seed storage helical domain-containing protein</fullName>
    </recommendedName>
</protein>
<evidence type="ECO:0000256" key="1">
    <source>
        <dbReference type="ARBA" id="ARBA00004613"/>
    </source>
</evidence>
<dbReference type="SUPFAM" id="SSF47699">
    <property type="entry name" value="Bifunctional inhibitor/lipid-transfer protein/seed storage 2S albumin"/>
    <property type="match status" value="1"/>
</dbReference>
<reference evidence="7" key="3">
    <citation type="submission" date="2018-08" db="UniProtKB">
        <authorList>
            <consortium name="EnsemblPlants"/>
        </authorList>
    </citation>
    <scope>IDENTIFICATION</scope>
    <source>
        <strain evidence="7">cv. Bd21</strain>
    </source>
</reference>
<dbReference type="STRING" id="15368.I1H2M0"/>
<dbReference type="CDD" id="cd00261">
    <property type="entry name" value="AAI_SS"/>
    <property type="match status" value="1"/>
</dbReference>
<dbReference type="EnsemblPlants" id="KQK20349">
    <property type="protein sequence ID" value="KQK20349"/>
    <property type="gene ID" value="BRADI_1g53970v3"/>
</dbReference>
<dbReference type="MEROPS" id="I06.002"/>
<reference evidence="6" key="2">
    <citation type="submission" date="2017-06" db="EMBL/GenBank/DDBJ databases">
        <title>WGS assembly of Brachypodium distachyon.</title>
        <authorList>
            <consortium name="The International Brachypodium Initiative"/>
            <person name="Lucas S."/>
            <person name="Harmon-Smith M."/>
            <person name="Lail K."/>
            <person name="Tice H."/>
            <person name="Grimwood J."/>
            <person name="Bruce D."/>
            <person name="Barry K."/>
            <person name="Shu S."/>
            <person name="Lindquist E."/>
            <person name="Wang M."/>
            <person name="Pitluck S."/>
            <person name="Vogel J.P."/>
            <person name="Garvin D.F."/>
            <person name="Mockler T.C."/>
            <person name="Schmutz J."/>
            <person name="Rokhsar D."/>
            <person name="Bevan M.W."/>
        </authorList>
    </citation>
    <scope>NUCLEOTIDE SEQUENCE</scope>
    <source>
        <strain evidence="6">Bd21</strain>
    </source>
</reference>
<comment type="subcellular location">
    <subcellularLocation>
        <location evidence="1">Secreted</location>
    </subcellularLocation>
</comment>
<dbReference type="OrthoDB" id="657109at2759"/>
<dbReference type="GeneID" id="100836723"/>
<dbReference type="InterPro" id="IPR016140">
    <property type="entry name" value="Bifunc_inhib/LTP/seed_store"/>
</dbReference>
<dbReference type="AlphaFoldDB" id="I1H2M0"/>
<evidence type="ECO:0000256" key="2">
    <source>
        <dbReference type="ARBA" id="ARBA00007107"/>
    </source>
</evidence>
<dbReference type="InterPro" id="IPR006106">
    <property type="entry name" value="Allergen/soft/tryp_amyl_inhib"/>
</dbReference>
<dbReference type="PRINTS" id="PR00808">
    <property type="entry name" value="AMLASEINHBTR"/>
</dbReference>
<dbReference type="OMA" id="GRRWEWE"/>
<dbReference type="Gramene" id="KQK20349">
    <property type="protein sequence ID" value="KQK20349"/>
    <property type="gene ID" value="BRADI_1g53970v3"/>
</dbReference>
<dbReference type="KEGG" id="bdi:100836723"/>
<dbReference type="eggNOG" id="ENOG502R3FY">
    <property type="taxonomic scope" value="Eukaryota"/>
</dbReference>
<gene>
    <name evidence="7" type="primary">LOC100836723</name>
    <name evidence="6" type="ORF">BRADI_1g53970v3</name>
</gene>
<keyword evidence="3" id="KW-0964">Secreted</keyword>
<feature type="signal peptide" evidence="4">
    <location>
        <begin position="1"/>
        <end position="26"/>
    </location>
</feature>
<dbReference type="Proteomes" id="UP000008810">
    <property type="component" value="Chromosome 1"/>
</dbReference>